<evidence type="ECO:0000313" key="1">
    <source>
        <dbReference type="EMBL" id="KAJ8721062.1"/>
    </source>
</evidence>
<organism evidence="1 2">
    <name type="scientific">Mythimna loreyi</name>
    <dbReference type="NCBI Taxonomy" id="667449"/>
    <lineage>
        <taxon>Eukaryota</taxon>
        <taxon>Metazoa</taxon>
        <taxon>Ecdysozoa</taxon>
        <taxon>Arthropoda</taxon>
        <taxon>Hexapoda</taxon>
        <taxon>Insecta</taxon>
        <taxon>Pterygota</taxon>
        <taxon>Neoptera</taxon>
        <taxon>Endopterygota</taxon>
        <taxon>Lepidoptera</taxon>
        <taxon>Glossata</taxon>
        <taxon>Ditrysia</taxon>
        <taxon>Noctuoidea</taxon>
        <taxon>Noctuidae</taxon>
        <taxon>Noctuinae</taxon>
        <taxon>Hadenini</taxon>
        <taxon>Mythimna</taxon>
    </lineage>
</organism>
<keyword evidence="2" id="KW-1185">Reference proteome</keyword>
<comment type="caution">
    <text evidence="1">The sequence shown here is derived from an EMBL/GenBank/DDBJ whole genome shotgun (WGS) entry which is preliminary data.</text>
</comment>
<gene>
    <name evidence="1" type="ORF">PYW08_006527</name>
</gene>
<accession>A0ACC2QMU4</accession>
<protein>
    <submittedName>
        <fullName evidence="1">Uncharacterized protein</fullName>
    </submittedName>
</protein>
<proteinExistence type="predicted"/>
<sequence>MRLLSRRMMGVIQITSKIKLFVLASIFVFTYSKHEEYAGWKSYYINTSTVEQVKKLNAIRTKLGLDFLSPAHVKREALVLVKPEQQEEFKNNLDHLGIKYRIHVDDIKSALDHDDEKKKNRTKAIARDSGDKMSYDDYQHLETIDAYMEYIAKEYPKTTTLVTAAQTFEGLPIRYMQISTTNFKDNSKPVIFIEGGMHAREWISPPTVTWAIKKLTEDVTEPDLLNYFDWILMPISNPDGYNFTFFGRRLWRKNRSMNFPNDHFCPGVDGNRNFNIAWNTVGTEEDPCSGIYAGNGPFSEIETQVVRNIIMEHISRIALYLSMHSFGSLVLYPWSHNLTLSYNYDNLAKVGHAIANAFFKDGRDIFPPFIVGSTSELLYLCSGSSTDYGHHIGVPLAYTIELPGIAPNDDYTGFDMDPQYIKAVCESTWAGIVVGARKAKVLFRKGT</sequence>
<reference evidence="1" key="1">
    <citation type="submission" date="2023-03" db="EMBL/GenBank/DDBJ databases">
        <title>Chromosome-level genomes of two armyworms, Mythimna separata and Mythimna loreyi, provide insights into the biosynthesis and reception of sex pheromones.</title>
        <authorList>
            <person name="Zhao H."/>
        </authorList>
    </citation>
    <scope>NUCLEOTIDE SEQUENCE</scope>
    <source>
        <strain evidence="1">BeijingLab</strain>
    </source>
</reference>
<dbReference type="EMBL" id="CM056795">
    <property type="protein sequence ID" value="KAJ8721062.1"/>
    <property type="molecule type" value="Genomic_DNA"/>
</dbReference>
<dbReference type="Proteomes" id="UP001231649">
    <property type="component" value="Chromosome 19"/>
</dbReference>
<evidence type="ECO:0000313" key="2">
    <source>
        <dbReference type="Proteomes" id="UP001231649"/>
    </source>
</evidence>
<name>A0ACC2QMU4_9NEOP</name>